<protein>
    <recommendedName>
        <fullName evidence="3">Integron gene cassette protein</fullName>
    </recommendedName>
</protein>
<evidence type="ECO:0000313" key="2">
    <source>
        <dbReference type="Proteomes" id="UP001355206"/>
    </source>
</evidence>
<reference evidence="1 2" key="1">
    <citation type="journal article" date="2012" name="Genet. Mol. Biol.">
        <title>Analysis of 16S rRNA and mxaF genes revealing insights into Methylobacterium niche-specific plant association.</title>
        <authorList>
            <person name="Dourado M.N."/>
            <person name="Andreote F.D."/>
            <person name="Dini-Andreote F."/>
            <person name="Conti R."/>
            <person name="Araujo J.M."/>
            <person name="Araujo W.L."/>
        </authorList>
    </citation>
    <scope>NUCLEOTIDE SEQUENCE [LARGE SCALE GENOMIC DNA]</scope>
    <source>
        <strain evidence="1 2">TC3-10</strain>
    </source>
</reference>
<evidence type="ECO:0000313" key="1">
    <source>
        <dbReference type="EMBL" id="MEE7494860.1"/>
    </source>
</evidence>
<evidence type="ECO:0008006" key="3">
    <source>
        <dbReference type="Google" id="ProtNLM"/>
    </source>
</evidence>
<dbReference type="EMBL" id="MLCA01000019">
    <property type="protein sequence ID" value="MEE7494860.1"/>
    <property type="molecule type" value="Genomic_DNA"/>
</dbReference>
<organism evidence="1 2">
    <name type="scientific">Methylobacterium oryzae</name>
    <dbReference type="NCBI Taxonomy" id="334852"/>
    <lineage>
        <taxon>Bacteria</taxon>
        <taxon>Pseudomonadati</taxon>
        <taxon>Pseudomonadota</taxon>
        <taxon>Alphaproteobacteria</taxon>
        <taxon>Hyphomicrobiales</taxon>
        <taxon>Methylobacteriaceae</taxon>
        <taxon>Methylobacterium</taxon>
    </lineage>
</organism>
<accession>A0ABU7TY91</accession>
<sequence length="87" mass="9683">MGATHLRIICPRAAAQFRNAIFLLLRTCGMRSIFKSSTCRLISLLPSGEGRQPHRAFFRYAGLLLNASCLRLAVPFCGPPRELTVHL</sequence>
<dbReference type="Proteomes" id="UP001355206">
    <property type="component" value="Unassembled WGS sequence"/>
</dbReference>
<keyword evidence="2" id="KW-1185">Reference proteome</keyword>
<gene>
    <name evidence="1" type="ORF">MOTC310_32420</name>
</gene>
<name>A0ABU7TY91_9HYPH</name>
<dbReference type="RefSeq" id="WP_331304763.1">
    <property type="nucleotide sequence ID" value="NZ_MLCA01000019.1"/>
</dbReference>
<proteinExistence type="predicted"/>
<comment type="caution">
    <text evidence="1">The sequence shown here is derived from an EMBL/GenBank/DDBJ whole genome shotgun (WGS) entry which is preliminary data.</text>
</comment>